<evidence type="ECO:0000313" key="8">
    <source>
        <dbReference type="Proteomes" id="UP000287224"/>
    </source>
</evidence>
<evidence type="ECO:0000259" key="6">
    <source>
        <dbReference type="SMART" id="SM00849"/>
    </source>
</evidence>
<dbReference type="PANTHER" id="PTHR42978:SF7">
    <property type="entry name" value="METALLO-HYDROLASE RV2300C-RELATED"/>
    <property type="match status" value="1"/>
</dbReference>
<proteinExistence type="inferred from homology"/>
<evidence type="ECO:0000313" key="7">
    <source>
        <dbReference type="EMBL" id="GCE07230.1"/>
    </source>
</evidence>
<dbReference type="AlphaFoldDB" id="A0A401ZK73"/>
<dbReference type="SUPFAM" id="SSF56281">
    <property type="entry name" value="Metallo-hydrolase/oxidoreductase"/>
    <property type="match status" value="1"/>
</dbReference>
<feature type="domain" description="Metallo-beta-lactamase" evidence="6">
    <location>
        <begin position="42"/>
        <end position="260"/>
    </location>
</feature>
<evidence type="ECO:0000256" key="5">
    <source>
        <dbReference type="ARBA" id="ARBA00022833"/>
    </source>
</evidence>
<keyword evidence="5" id="KW-0862">Zinc</keyword>
<protein>
    <submittedName>
        <fullName evidence="7">N-acyl homoserine lactonase family protein</fullName>
    </submittedName>
</protein>
<name>A0A401ZK73_9CHLR</name>
<dbReference type="PANTHER" id="PTHR42978">
    <property type="entry name" value="QUORUM-QUENCHING LACTONASE YTNP-RELATED-RELATED"/>
    <property type="match status" value="1"/>
</dbReference>
<accession>A0A401ZK73</accession>
<sequence length="278" mass="31043">MRIHALQTGTVAIKEGQRQGKGHGVLRQLNMFIDKTWTEPLPIYAWVIEHPEGIIVVDTGETSRTSEPGYFPRWHPYYRSGVREWVRPEQEVGPQLRALGIAPSDVRWLVLTHLHTDHAGGLHHFPQSEILVSRTEYRLASSLTGRLLGYLPDRWPDWFAPRLLDFAPQPYGPFPDSYTLTGAGDVVLVATPGHTPGHLSVMVQDGPVQILLAGDTSYNQQLLLDGIVDGVSGNETVARQTIQRIQQQLRDTPTVYLPSHDAGSARRLEQRATVTFAP</sequence>
<dbReference type="RefSeq" id="WP_126598323.1">
    <property type="nucleotide sequence ID" value="NZ_BIFQ01000001.1"/>
</dbReference>
<dbReference type="Pfam" id="PF00753">
    <property type="entry name" value="Lactamase_B"/>
    <property type="match status" value="1"/>
</dbReference>
<dbReference type="GO" id="GO:0016787">
    <property type="term" value="F:hydrolase activity"/>
    <property type="evidence" value="ECO:0007669"/>
    <property type="project" value="UniProtKB-KW"/>
</dbReference>
<dbReference type="Proteomes" id="UP000287224">
    <property type="component" value="Unassembled WGS sequence"/>
</dbReference>
<organism evidence="7 8">
    <name type="scientific">Dictyobacter aurantiacus</name>
    <dbReference type="NCBI Taxonomy" id="1936993"/>
    <lineage>
        <taxon>Bacteria</taxon>
        <taxon>Bacillati</taxon>
        <taxon>Chloroflexota</taxon>
        <taxon>Ktedonobacteria</taxon>
        <taxon>Ktedonobacterales</taxon>
        <taxon>Dictyobacteraceae</taxon>
        <taxon>Dictyobacter</taxon>
    </lineage>
</organism>
<keyword evidence="4" id="KW-0378">Hydrolase</keyword>
<dbReference type="GO" id="GO:0046872">
    <property type="term" value="F:metal ion binding"/>
    <property type="evidence" value="ECO:0007669"/>
    <property type="project" value="UniProtKB-KW"/>
</dbReference>
<reference evidence="8" key="1">
    <citation type="submission" date="2018-12" db="EMBL/GenBank/DDBJ databases">
        <title>Tengunoibacter tsumagoiensis gen. nov., sp. nov., Dictyobacter kobayashii sp. nov., D. alpinus sp. nov., and D. joshuensis sp. nov. and description of Dictyobacteraceae fam. nov. within the order Ktedonobacterales isolated from Tengu-no-mugimeshi.</title>
        <authorList>
            <person name="Wang C.M."/>
            <person name="Zheng Y."/>
            <person name="Sakai Y."/>
            <person name="Toyoda A."/>
            <person name="Minakuchi Y."/>
            <person name="Abe K."/>
            <person name="Yokota A."/>
            <person name="Yabe S."/>
        </authorList>
    </citation>
    <scope>NUCLEOTIDE SEQUENCE [LARGE SCALE GENOMIC DNA]</scope>
    <source>
        <strain evidence="8">S-27</strain>
    </source>
</reference>
<dbReference type="InterPro" id="IPR051013">
    <property type="entry name" value="MBL_superfamily_lactonases"/>
</dbReference>
<comment type="similarity">
    <text evidence="2">Belongs to the metallo-beta-lactamase superfamily.</text>
</comment>
<dbReference type="InterPro" id="IPR036866">
    <property type="entry name" value="RibonucZ/Hydroxyglut_hydro"/>
</dbReference>
<evidence type="ECO:0000256" key="3">
    <source>
        <dbReference type="ARBA" id="ARBA00022723"/>
    </source>
</evidence>
<evidence type="ECO:0000256" key="1">
    <source>
        <dbReference type="ARBA" id="ARBA00001947"/>
    </source>
</evidence>
<gene>
    <name evidence="7" type="ORF">KDAU_45590</name>
</gene>
<dbReference type="InterPro" id="IPR001279">
    <property type="entry name" value="Metallo-B-lactamas"/>
</dbReference>
<dbReference type="EMBL" id="BIFQ01000001">
    <property type="protein sequence ID" value="GCE07230.1"/>
    <property type="molecule type" value="Genomic_DNA"/>
</dbReference>
<keyword evidence="8" id="KW-1185">Reference proteome</keyword>
<evidence type="ECO:0000256" key="2">
    <source>
        <dbReference type="ARBA" id="ARBA00007749"/>
    </source>
</evidence>
<comment type="cofactor">
    <cofactor evidence="1">
        <name>Zn(2+)</name>
        <dbReference type="ChEBI" id="CHEBI:29105"/>
    </cofactor>
</comment>
<comment type="caution">
    <text evidence="7">The sequence shown here is derived from an EMBL/GenBank/DDBJ whole genome shotgun (WGS) entry which is preliminary data.</text>
</comment>
<keyword evidence="3" id="KW-0479">Metal-binding</keyword>
<dbReference type="Gene3D" id="3.60.15.10">
    <property type="entry name" value="Ribonuclease Z/Hydroxyacylglutathione hydrolase-like"/>
    <property type="match status" value="1"/>
</dbReference>
<dbReference type="CDD" id="cd07729">
    <property type="entry name" value="AHL_lactonase_MBL-fold"/>
    <property type="match status" value="1"/>
</dbReference>
<evidence type="ECO:0000256" key="4">
    <source>
        <dbReference type="ARBA" id="ARBA00022801"/>
    </source>
</evidence>
<dbReference type="SMART" id="SM00849">
    <property type="entry name" value="Lactamase_B"/>
    <property type="match status" value="1"/>
</dbReference>
<dbReference type="OrthoDB" id="333278at2"/>